<comment type="caution">
    <text evidence="2">The sequence shown here is derived from an EMBL/GenBank/DDBJ whole genome shotgun (WGS) entry which is preliminary data.</text>
</comment>
<evidence type="ECO:0000256" key="1">
    <source>
        <dbReference type="SAM" id="MobiDB-lite"/>
    </source>
</evidence>
<protein>
    <submittedName>
        <fullName evidence="2">Uncharacterized protein</fullName>
    </submittedName>
</protein>
<dbReference type="EMBL" id="BGZK01000831">
    <property type="protein sequence ID" value="GBP62068.1"/>
    <property type="molecule type" value="Genomic_DNA"/>
</dbReference>
<proteinExistence type="predicted"/>
<accession>A0A4C1XF84</accession>
<evidence type="ECO:0000313" key="3">
    <source>
        <dbReference type="Proteomes" id="UP000299102"/>
    </source>
</evidence>
<keyword evidence="3" id="KW-1185">Reference proteome</keyword>
<sequence>MKLSPLHLVISTLSRVGGAYDIKNILIRRGTTRPYLFARKKLAARGRAMREAVTGLPRVRNASLYVMRVIMRSRLHYCAYDFGRRNYHCLVNNGRWRSSTRTRPACELFDLNKKKLSMTEQRQEPDTTTRTKNTRRQNERNRGRTGVRPFYPNVRPNWPVCLAVWFGELATLRAPPAPITRANAADIKTATIVNAAHHISRDPILRGSAARPADLHIATYHSPSGPRAARGRRGGVGGSYS</sequence>
<dbReference type="Proteomes" id="UP000299102">
    <property type="component" value="Unassembled WGS sequence"/>
</dbReference>
<evidence type="ECO:0000313" key="2">
    <source>
        <dbReference type="EMBL" id="GBP62068.1"/>
    </source>
</evidence>
<dbReference type="AlphaFoldDB" id="A0A4C1XF84"/>
<reference evidence="2 3" key="1">
    <citation type="journal article" date="2019" name="Commun. Biol.">
        <title>The bagworm genome reveals a unique fibroin gene that provides high tensile strength.</title>
        <authorList>
            <person name="Kono N."/>
            <person name="Nakamura H."/>
            <person name="Ohtoshi R."/>
            <person name="Tomita M."/>
            <person name="Numata K."/>
            <person name="Arakawa K."/>
        </authorList>
    </citation>
    <scope>NUCLEOTIDE SEQUENCE [LARGE SCALE GENOMIC DNA]</scope>
</reference>
<gene>
    <name evidence="2" type="ORF">EVAR_53846_1</name>
</gene>
<feature type="region of interest" description="Disordered" evidence="1">
    <location>
        <begin position="218"/>
        <end position="241"/>
    </location>
</feature>
<feature type="region of interest" description="Disordered" evidence="1">
    <location>
        <begin position="117"/>
        <end position="148"/>
    </location>
</feature>
<organism evidence="2 3">
    <name type="scientific">Eumeta variegata</name>
    <name type="common">Bagworm moth</name>
    <name type="synonym">Eumeta japonica</name>
    <dbReference type="NCBI Taxonomy" id="151549"/>
    <lineage>
        <taxon>Eukaryota</taxon>
        <taxon>Metazoa</taxon>
        <taxon>Ecdysozoa</taxon>
        <taxon>Arthropoda</taxon>
        <taxon>Hexapoda</taxon>
        <taxon>Insecta</taxon>
        <taxon>Pterygota</taxon>
        <taxon>Neoptera</taxon>
        <taxon>Endopterygota</taxon>
        <taxon>Lepidoptera</taxon>
        <taxon>Glossata</taxon>
        <taxon>Ditrysia</taxon>
        <taxon>Tineoidea</taxon>
        <taxon>Psychidae</taxon>
        <taxon>Oiketicinae</taxon>
        <taxon>Eumeta</taxon>
    </lineage>
</organism>
<name>A0A4C1XF84_EUMVA</name>